<dbReference type="KEGG" id="pfj:MYCFIDRAFT_212197"/>
<accession>M3A410</accession>
<evidence type="ECO:0000313" key="2">
    <source>
        <dbReference type="EMBL" id="EME79351.1"/>
    </source>
</evidence>
<name>M3A410_PSEFD</name>
<dbReference type="Gene3D" id="1.20.58.340">
    <property type="entry name" value="Magnesium transport protein CorA, transmembrane region"/>
    <property type="match status" value="1"/>
</dbReference>
<dbReference type="Proteomes" id="UP000016932">
    <property type="component" value="Unassembled WGS sequence"/>
</dbReference>
<keyword evidence="1" id="KW-0472">Membrane</keyword>
<dbReference type="GeneID" id="19337641"/>
<feature type="transmembrane region" description="Helical" evidence="1">
    <location>
        <begin position="36"/>
        <end position="56"/>
    </location>
</feature>
<evidence type="ECO:0000313" key="3">
    <source>
        <dbReference type="Proteomes" id="UP000016932"/>
    </source>
</evidence>
<proteinExistence type="predicted"/>
<evidence type="ECO:0000256" key="1">
    <source>
        <dbReference type="SAM" id="Phobius"/>
    </source>
</evidence>
<keyword evidence="1" id="KW-0812">Transmembrane</keyword>
<sequence length="126" mass="14353">MQLQLNILYTTIAQDDGQTSARIAASAGKDSTSMKIIALITAAYLPGTFVATLFSMSMFVWQNGENSEESNVSPDFWVYWAVTIPLTIFTIAGWGVWWKFEEHRFDRDVQQAVSDRPKPRKGIRMW</sequence>
<dbReference type="HOGENOM" id="CLU_1982530_0_0_1"/>
<dbReference type="OrthoDB" id="2830640at2759"/>
<organism evidence="2 3">
    <name type="scientific">Pseudocercospora fijiensis (strain CIRAD86)</name>
    <name type="common">Black leaf streak disease fungus</name>
    <name type="synonym">Mycosphaerella fijiensis</name>
    <dbReference type="NCBI Taxonomy" id="383855"/>
    <lineage>
        <taxon>Eukaryota</taxon>
        <taxon>Fungi</taxon>
        <taxon>Dikarya</taxon>
        <taxon>Ascomycota</taxon>
        <taxon>Pezizomycotina</taxon>
        <taxon>Dothideomycetes</taxon>
        <taxon>Dothideomycetidae</taxon>
        <taxon>Mycosphaerellales</taxon>
        <taxon>Mycosphaerellaceae</taxon>
        <taxon>Pseudocercospora</taxon>
    </lineage>
</organism>
<gene>
    <name evidence="2" type="ORF">MYCFIDRAFT_212197</name>
</gene>
<dbReference type="VEuPathDB" id="FungiDB:MYCFIDRAFT_212197"/>
<dbReference type="EMBL" id="KB446562">
    <property type="protein sequence ID" value="EME79351.1"/>
    <property type="molecule type" value="Genomic_DNA"/>
</dbReference>
<dbReference type="RefSeq" id="XP_007930089.1">
    <property type="nucleotide sequence ID" value="XM_007931898.1"/>
</dbReference>
<keyword evidence="1" id="KW-1133">Transmembrane helix</keyword>
<protein>
    <submittedName>
        <fullName evidence="2">Uncharacterized protein</fullName>
    </submittedName>
</protein>
<dbReference type="AlphaFoldDB" id="M3A410"/>
<dbReference type="eggNOG" id="ENOG502SPCU">
    <property type="taxonomic scope" value="Eukaryota"/>
</dbReference>
<keyword evidence="3" id="KW-1185">Reference proteome</keyword>
<reference evidence="2 3" key="1">
    <citation type="journal article" date="2012" name="PLoS Pathog.">
        <title>Diverse lifestyles and strategies of plant pathogenesis encoded in the genomes of eighteen Dothideomycetes fungi.</title>
        <authorList>
            <person name="Ohm R.A."/>
            <person name="Feau N."/>
            <person name="Henrissat B."/>
            <person name="Schoch C.L."/>
            <person name="Horwitz B.A."/>
            <person name="Barry K.W."/>
            <person name="Condon B.J."/>
            <person name="Copeland A.C."/>
            <person name="Dhillon B."/>
            <person name="Glaser F."/>
            <person name="Hesse C.N."/>
            <person name="Kosti I."/>
            <person name="LaButti K."/>
            <person name="Lindquist E.A."/>
            <person name="Lucas S."/>
            <person name="Salamov A.A."/>
            <person name="Bradshaw R.E."/>
            <person name="Ciuffetti L."/>
            <person name="Hamelin R.C."/>
            <person name="Kema G.H.J."/>
            <person name="Lawrence C."/>
            <person name="Scott J.A."/>
            <person name="Spatafora J.W."/>
            <person name="Turgeon B.G."/>
            <person name="de Wit P.J.G.M."/>
            <person name="Zhong S."/>
            <person name="Goodwin S.B."/>
            <person name="Grigoriev I.V."/>
        </authorList>
    </citation>
    <scope>NUCLEOTIDE SEQUENCE [LARGE SCALE GENOMIC DNA]</scope>
    <source>
        <strain evidence="2 3">CIRAD86</strain>
    </source>
</reference>
<feature type="transmembrane region" description="Helical" evidence="1">
    <location>
        <begin position="76"/>
        <end position="97"/>
    </location>
</feature>